<dbReference type="Proteomes" id="UP001206126">
    <property type="component" value="Unassembled WGS sequence"/>
</dbReference>
<organism evidence="2 3">
    <name type="scientific">Massilia agilis</name>
    <dbReference type="NCBI Taxonomy" id="1811226"/>
    <lineage>
        <taxon>Bacteria</taxon>
        <taxon>Pseudomonadati</taxon>
        <taxon>Pseudomonadota</taxon>
        <taxon>Betaproteobacteria</taxon>
        <taxon>Burkholderiales</taxon>
        <taxon>Oxalobacteraceae</taxon>
        <taxon>Telluria group</taxon>
        <taxon>Massilia</taxon>
    </lineage>
</organism>
<evidence type="ECO:0000313" key="3">
    <source>
        <dbReference type="Proteomes" id="UP001206126"/>
    </source>
</evidence>
<comment type="caution">
    <text evidence="2">The sequence shown here is derived from an EMBL/GenBank/DDBJ whole genome shotgun (WGS) entry which is preliminary data.</text>
</comment>
<proteinExistence type="predicted"/>
<evidence type="ECO:0000313" key="2">
    <source>
        <dbReference type="EMBL" id="MCS0808221.1"/>
    </source>
</evidence>
<feature type="chain" id="PRO_5046113789" evidence="1">
    <location>
        <begin position="28"/>
        <end position="133"/>
    </location>
</feature>
<protein>
    <submittedName>
        <fullName evidence="2">Uncharacterized protein</fullName>
    </submittedName>
</protein>
<reference evidence="2 3" key="1">
    <citation type="submission" date="2022-08" db="EMBL/GenBank/DDBJ databases">
        <title>Reclassification of Massilia species as members of the genera Telluria, Duganella, Pseudoduganella, Mokoshia gen. nov. and Zemynaea gen. nov. using orthogonal and non-orthogonal genome-based approaches.</title>
        <authorList>
            <person name="Bowman J.P."/>
        </authorList>
    </citation>
    <scope>NUCLEOTIDE SEQUENCE [LARGE SCALE GENOMIC DNA]</scope>
    <source>
        <strain evidence="2 3">JCM 31605</strain>
    </source>
</reference>
<gene>
    <name evidence="2" type="ORF">NX774_09855</name>
</gene>
<dbReference type="EMBL" id="JANUHB010000002">
    <property type="protein sequence ID" value="MCS0808221.1"/>
    <property type="molecule type" value="Genomic_DNA"/>
</dbReference>
<dbReference type="RefSeq" id="WP_258821998.1">
    <property type="nucleotide sequence ID" value="NZ_JANUHB010000002.1"/>
</dbReference>
<keyword evidence="1" id="KW-0732">Signal</keyword>
<evidence type="ECO:0000256" key="1">
    <source>
        <dbReference type="SAM" id="SignalP"/>
    </source>
</evidence>
<keyword evidence="3" id="KW-1185">Reference proteome</keyword>
<feature type="signal peptide" evidence="1">
    <location>
        <begin position="1"/>
        <end position="27"/>
    </location>
</feature>
<dbReference type="NCBIfam" id="NF047450">
    <property type="entry name" value="post-PEP-CTERM_1"/>
    <property type="match status" value="1"/>
</dbReference>
<accession>A0ABT2DCS1</accession>
<sequence length="133" mass="13973">MPNEKLLAALPLAALFAAVLMHMPARAQDGMVVVRDPQTGQMRAPTAAEMKALAPPPMVGLRAQVPLSSLVKTNPNGSRTLRLGERGLVYSVVSRAPDGTLAQHCVQGADAADKALAEPAGAGHQPEVRHEDR</sequence>
<name>A0ABT2DCS1_9BURK</name>